<name>A0A6A2XA15_HIBSY</name>
<dbReference type="GO" id="GO:0008308">
    <property type="term" value="F:voltage-gated monoatomic anion channel activity"/>
    <property type="evidence" value="ECO:0007669"/>
    <property type="project" value="InterPro"/>
</dbReference>
<feature type="transmembrane region" description="Helical" evidence="5">
    <location>
        <begin position="280"/>
        <end position="303"/>
    </location>
</feature>
<dbReference type="EMBL" id="VEPZ02001447">
    <property type="protein sequence ID" value="KAE8672351.1"/>
    <property type="molecule type" value="Genomic_DNA"/>
</dbReference>
<keyword evidence="5" id="KW-1133">Transmembrane helix</keyword>
<keyword evidence="3" id="KW-1003">Cell membrane</keyword>
<evidence type="ECO:0000256" key="4">
    <source>
        <dbReference type="SAM" id="MobiDB-lite"/>
    </source>
</evidence>
<feature type="region of interest" description="Disordered" evidence="4">
    <location>
        <begin position="1"/>
        <end position="29"/>
    </location>
</feature>
<gene>
    <name evidence="6" type="ORF">F3Y22_tig00111843pilonHSYRG00051</name>
</gene>
<dbReference type="GO" id="GO:0012505">
    <property type="term" value="C:endomembrane system"/>
    <property type="evidence" value="ECO:0007669"/>
    <property type="project" value="UniProtKB-SubCell"/>
</dbReference>
<dbReference type="InterPro" id="IPR030183">
    <property type="entry name" value="SLAC/SLAH"/>
</dbReference>
<keyword evidence="5" id="KW-0812">Transmembrane</keyword>
<evidence type="ECO:0000256" key="1">
    <source>
        <dbReference type="ARBA" id="ARBA00004651"/>
    </source>
</evidence>
<evidence type="ECO:0000256" key="3">
    <source>
        <dbReference type="ARBA" id="ARBA00022475"/>
    </source>
</evidence>
<comment type="subcellular location">
    <subcellularLocation>
        <location evidence="1">Cell membrane</location>
        <topology evidence="1">Multi-pass membrane protein</topology>
    </subcellularLocation>
</comment>
<keyword evidence="7" id="KW-1185">Reference proteome</keyword>
<dbReference type="AlphaFoldDB" id="A0A6A2XA15"/>
<proteinExistence type="predicted"/>
<dbReference type="PANTHER" id="PTHR31269:SF2">
    <property type="entry name" value="S-TYPE ANION CHANNEL SLAH3"/>
    <property type="match status" value="1"/>
</dbReference>
<dbReference type="GO" id="GO:0006873">
    <property type="term" value="P:intracellular monoatomic ion homeostasis"/>
    <property type="evidence" value="ECO:0007669"/>
    <property type="project" value="InterPro"/>
</dbReference>
<keyword evidence="5" id="KW-0472">Membrane</keyword>
<feature type="transmembrane region" description="Helical" evidence="5">
    <location>
        <begin position="247"/>
        <end position="268"/>
    </location>
</feature>
<organism evidence="6 7">
    <name type="scientific">Hibiscus syriacus</name>
    <name type="common">Rose of Sharon</name>
    <dbReference type="NCBI Taxonomy" id="106335"/>
    <lineage>
        <taxon>Eukaryota</taxon>
        <taxon>Viridiplantae</taxon>
        <taxon>Streptophyta</taxon>
        <taxon>Embryophyta</taxon>
        <taxon>Tracheophyta</taxon>
        <taxon>Spermatophyta</taxon>
        <taxon>Magnoliopsida</taxon>
        <taxon>eudicotyledons</taxon>
        <taxon>Gunneridae</taxon>
        <taxon>Pentapetalae</taxon>
        <taxon>rosids</taxon>
        <taxon>malvids</taxon>
        <taxon>Malvales</taxon>
        <taxon>Malvaceae</taxon>
        <taxon>Malvoideae</taxon>
        <taxon>Hibiscus</taxon>
    </lineage>
</organism>
<evidence type="ECO:0000313" key="7">
    <source>
        <dbReference type="Proteomes" id="UP000436088"/>
    </source>
</evidence>
<sequence length="353" mass="38840">MLFGQPESETYVSSNPINISQPNGHQRKLSVSISMPSSSTGASSACTNNILNVEEDGKGFKDSSPGEALSKAKPKGVKFLSQPMPKGSVFGEAANITHTNRHPNIKKLKEKRFNSFKTCSGKLERQLTNLRRRRLGSESEDDTARNTKHEALPVDRYFDALEGPELETLRASEEIVLPDGQTWPFLLSCLSRVLPSHRSEILLWSLDISSILSSWSATFGCIDRASSSMWMSGGQWRLSKVANPTNHLSVVGNFVGALLAPSVASMAWATIRGSFDYGSWIAYFIALFLYFSLVLTGLVGVYVPDDWCSDSYYEILSADTNVVTKTSCPALCCCYTDRNSSARNDYVARLCPT</sequence>
<feature type="compositionally biased region" description="Polar residues" evidence="4">
    <location>
        <begin position="7"/>
        <end position="24"/>
    </location>
</feature>
<evidence type="ECO:0000256" key="2">
    <source>
        <dbReference type="ARBA" id="ARBA00022448"/>
    </source>
</evidence>
<dbReference type="PANTHER" id="PTHR31269">
    <property type="entry name" value="S-TYPE ANION CHANNEL SLAH3"/>
    <property type="match status" value="1"/>
</dbReference>
<reference evidence="6" key="1">
    <citation type="submission" date="2019-09" db="EMBL/GenBank/DDBJ databases">
        <title>Draft genome information of white flower Hibiscus syriacus.</title>
        <authorList>
            <person name="Kim Y.-M."/>
        </authorList>
    </citation>
    <scope>NUCLEOTIDE SEQUENCE [LARGE SCALE GENOMIC DNA]</scope>
    <source>
        <strain evidence="6">YM2019G1</strain>
    </source>
</reference>
<dbReference type="GO" id="GO:0005886">
    <property type="term" value="C:plasma membrane"/>
    <property type="evidence" value="ECO:0007669"/>
    <property type="project" value="UniProtKB-SubCell"/>
</dbReference>
<comment type="caution">
    <text evidence="6">The sequence shown here is derived from an EMBL/GenBank/DDBJ whole genome shotgun (WGS) entry which is preliminary data.</text>
</comment>
<protein>
    <submittedName>
        <fullName evidence="6">SLAC1, putative isoform 2</fullName>
    </submittedName>
</protein>
<dbReference type="Proteomes" id="UP000436088">
    <property type="component" value="Unassembled WGS sequence"/>
</dbReference>
<evidence type="ECO:0000256" key="5">
    <source>
        <dbReference type="SAM" id="Phobius"/>
    </source>
</evidence>
<accession>A0A6A2XA15</accession>
<evidence type="ECO:0000313" key="6">
    <source>
        <dbReference type="EMBL" id="KAE8672351.1"/>
    </source>
</evidence>
<keyword evidence="2" id="KW-0813">Transport</keyword>